<accession>A0A7W7EVD6</accession>
<sequence>MKGFRNLTGAVVALASVAMPVAAVADGYPDVVRSSIYVPVRDGTKLAVNIYRPARGTTAAQERLPVIFSFTPYRARFRDKANGGGDGKVVELALDDRLAMRSLIRAGYVVATADIRGKGASFGHRRGFQDRTEAYDGYDLVEWLARQPFSTGKVGMIGCSYLGGSTFHTTSTTPPSLKAVFIGASDLDKYAFVRRGGIPAQFNTRPDEPADVDLASVPLDADIDGAMLRAAVAEHAANTPMAPLWYGMPYRDSVSAFTGNQFWNEVGTFNYLDRIRKAGIATYFWSNWQDEPTAQALISAANMPGSKFLAGPGSHCVPPPGFDFTGEVTRYFDLHLKGVAYGMESAPRATYWLEGLDGKGGYVRSNLLPGEGAKPVSWFLGSGRSGTARSANDAVLGKAPAGRGVDRFTVNYDLPDPEYFAFWAQPMDANGLSYTTPALTAPMKLVGFPVARLSVSADKTDANVFVYLDQVDATGKAEVVAFGRLALSHRKEAKAPYDTMGLPWHSGLKADVSPVRPGQVVRVNIDMTPVSRVVPAGARLRLTVAGADPRQRNLKDIRVTPAPIITVHRGGATASRLDLPVNN</sequence>
<dbReference type="Proteomes" id="UP000538566">
    <property type="component" value="Unassembled WGS sequence"/>
</dbReference>
<evidence type="ECO:0000259" key="3">
    <source>
        <dbReference type="SMART" id="SM00939"/>
    </source>
</evidence>
<dbReference type="Pfam" id="PF02129">
    <property type="entry name" value="Peptidase_S15"/>
    <property type="match status" value="1"/>
</dbReference>
<evidence type="ECO:0000256" key="1">
    <source>
        <dbReference type="ARBA" id="ARBA00022801"/>
    </source>
</evidence>
<feature type="chain" id="PRO_5031574430" description="Xaa-Pro dipeptidyl-peptidase C-terminal domain-containing protein" evidence="2">
    <location>
        <begin position="26"/>
        <end position="583"/>
    </location>
</feature>
<dbReference type="Gene3D" id="1.10.3020.10">
    <property type="entry name" value="alpha-amino acid ester hydrolase ( Helical cap domain)"/>
    <property type="match status" value="1"/>
</dbReference>
<dbReference type="Gene3D" id="3.40.50.1820">
    <property type="entry name" value="alpha/beta hydrolase"/>
    <property type="match status" value="1"/>
</dbReference>
<dbReference type="InterPro" id="IPR005674">
    <property type="entry name" value="CocE/Ser_esterase"/>
</dbReference>
<dbReference type="InterPro" id="IPR008979">
    <property type="entry name" value="Galactose-bd-like_sf"/>
</dbReference>
<feature type="signal peptide" evidence="2">
    <location>
        <begin position="1"/>
        <end position="25"/>
    </location>
</feature>
<dbReference type="PANTHER" id="PTHR43056:SF10">
    <property type="entry name" value="COCE_NOND FAMILY, PUTATIVE (AFU_ORTHOLOGUE AFUA_7G00600)-RELATED"/>
    <property type="match status" value="1"/>
</dbReference>
<reference evidence="4 5" key="1">
    <citation type="submission" date="2020-08" db="EMBL/GenBank/DDBJ databases">
        <title>Genomic Encyclopedia of Type Strains, Phase IV (KMG-IV): sequencing the most valuable type-strain genomes for metagenomic binning, comparative biology and taxonomic classification.</title>
        <authorList>
            <person name="Goeker M."/>
        </authorList>
    </citation>
    <scope>NUCLEOTIDE SEQUENCE [LARGE SCALE GENOMIC DNA]</scope>
    <source>
        <strain evidence="4 5">DSM 17507</strain>
    </source>
</reference>
<dbReference type="PANTHER" id="PTHR43056">
    <property type="entry name" value="PEPTIDASE S9 PROLYL OLIGOPEPTIDASE"/>
    <property type="match status" value="1"/>
</dbReference>
<feature type="domain" description="Xaa-Pro dipeptidyl-peptidase C-terminal" evidence="3">
    <location>
        <begin position="329"/>
        <end position="578"/>
    </location>
</feature>
<protein>
    <recommendedName>
        <fullName evidence="3">Xaa-Pro dipeptidyl-peptidase C-terminal domain-containing protein</fullName>
    </recommendedName>
</protein>
<evidence type="ECO:0000313" key="5">
    <source>
        <dbReference type="Proteomes" id="UP000538566"/>
    </source>
</evidence>
<dbReference type="InterPro" id="IPR013736">
    <property type="entry name" value="Xaa-Pro_dipept_C"/>
</dbReference>
<dbReference type="SMART" id="SM00939">
    <property type="entry name" value="PepX_C"/>
    <property type="match status" value="1"/>
</dbReference>
<dbReference type="SUPFAM" id="SSF49785">
    <property type="entry name" value="Galactose-binding domain-like"/>
    <property type="match status" value="1"/>
</dbReference>
<dbReference type="InterPro" id="IPR000383">
    <property type="entry name" value="Xaa-Pro-like_dom"/>
</dbReference>
<keyword evidence="2" id="KW-0732">Signal</keyword>
<dbReference type="RefSeq" id="WP_258537016.1">
    <property type="nucleotide sequence ID" value="NZ_JACHOA010000006.1"/>
</dbReference>
<dbReference type="GO" id="GO:0008239">
    <property type="term" value="F:dipeptidyl-peptidase activity"/>
    <property type="evidence" value="ECO:0007669"/>
    <property type="project" value="InterPro"/>
</dbReference>
<dbReference type="SUPFAM" id="SSF53474">
    <property type="entry name" value="alpha/beta-Hydrolases"/>
    <property type="match status" value="1"/>
</dbReference>
<name>A0A7W7EVD6_9SPHN</name>
<dbReference type="Pfam" id="PF08530">
    <property type="entry name" value="PepX_C"/>
    <property type="match status" value="1"/>
</dbReference>
<evidence type="ECO:0000313" key="4">
    <source>
        <dbReference type="EMBL" id="MBB4614959.1"/>
    </source>
</evidence>
<comment type="caution">
    <text evidence="4">The sequence shown here is derived from an EMBL/GenBank/DDBJ whole genome shotgun (WGS) entry which is preliminary data.</text>
</comment>
<dbReference type="EMBL" id="JACHOA010000006">
    <property type="protein sequence ID" value="MBB4614959.1"/>
    <property type="molecule type" value="Genomic_DNA"/>
</dbReference>
<dbReference type="InterPro" id="IPR029058">
    <property type="entry name" value="AB_hydrolase_fold"/>
</dbReference>
<dbReference type="AlphaFoldDB" id="A0A7W7EVD6"/>
<keyword evidence="5" id="KW-1185">Reference proteome</keyword>
<proteinExistence type="predicted"/>
<evidence type="ECO:0000256" key="2">
    <source>
        <dbReference type="SAM" id="SignalP"/>
    </source>
</evidence>
<gene>
    <name evidence="4" type="ORF">GGR37_003249</name>
</gene>
<keyword evidence="1" id="KW-0378">Hydrolase</keyword>
<dbReference type="InterPro" id="IPR050585">
    <property type="entry name" value="Xaa-Pro_dipeptidyl-ppase/CocE"/>
</dbReference>
<organism evidence="4 5">
    <name type="scientific">Novosphingobium taihuense</name>
    <dbReference type="NCBI Taxonomy" id="260085"/>
    <lineage>
        <taxon>Bacteria</taxon>
        <taxon>Pseudomonadati</taxon>
        <taxon>Pseudomonadota</taxon>
        <taxon>Alphaproteobacteria</taxon>
        <taxon>Sphingomonadales</taxon>
        <taxon>Sphingomonadaceae</taxon>
        <taxon>Novosphingobium</taxon>
    </lineage>
</organism>
<dbReference type="Gene3D" id="2.60.120.260">
    <property type="entry name" value="Galactose-binding domain-like"/>
    <property type="match status" value="1"/>
</dbReference>
<dbReference type="NCBIfam" id="TIGR00976">
    <property type="entry name" value="CocE_NonD"/>
    <property type="match status" value="1"/>
</dbReference>